<dbReference type="CDD" id="cd22997">
    <property type="entry name" value="GT_LH"/>
    <property type="match status" value="1"/>
</dbReference>
<dbReference type="EMBL" id="JAPDFR010000003">
    <property type="protein sequence ID" value="KAK0387712.1"/>
    <property type="molecule type" value="Genomic_DNA"/>
</dbReference>
<organism evidence="1 2">
    <name type="scientific">Sarocladium strictum</name>
    <name type="common">Black bundle disease fungus</name>
    <name type="synonym">Acremonium strictum</name>
    <dbReference type="NCBI Taxonomy" id="5046"/>
    <lineage>
        <taxon>Eukaryota</taxon>
        <taxon>Fungi</taxon>
        <taxon>Dikarya</taxon>
        <taxon>Ascomycota</taxon>
        <taxon>Pezizomycotina</taxon>
        <taxon>Sordariomycetes</taxon>
        <taxon>Hypocreomycetidae</taxon>
        <taxon>Hypocreales</taxon>
        <taxon>Sarocladiaceae</taxon>
        <taxon>Sarocladium</taxon>
    </lineage>
</organism>
<evidence type="ECO:0000313" key="1">
    <source>
        <dbReference type="EMBL" id="KAK0387712.1"/>
    </source>
</evidence>
<dbReference type="PANTHER" id="PTHR36587:SF2">
    <property type="entry name" value="EXPRESSION SITE-ASSOCIATED GENE 3 (ESAG3)-LIKE PROTEIN"/>
    <property type="match status" value="1"/>
</dbReference>
<evidence type="ECO:0000313" key="2">
    <source>
        <dbReference type="Proteomes" id="UP001175261"/>
    </source>
</evidence>
<sequence length="477" mass="53760">MPADSPHLNLCKTIMSSLALGYPAPTMLNWHGEFNRPDWHFGGSHIAKLESLLSILDGLLENEDEDGDRAGPNDLILLVDGYDIWFQLPPAVLIQRYHQMNAEADARNFQQWPSNCPIPAPKQRILVTPAKDCSPGHGSGSNPHYEHWPPSPVREDLYGEGTDTILPLWFDPARKHKKVRPRCVNSGFIMGTAEALRDAMERAKEKVEDIARNGRQIWSDQALLGEIIGDQEMWRTFMRETAKNWDDGGVHMPDLKDAEIRHIGEAGLQGVRFEFGIGLDYNFTTIPPTCSAEEDAYFVTLNDTEAIQSESVKAGVPGPVRVQAGPPPELTSLQFHQSDPLRNIVWSAIPLFTDFYFGNTPIGIHHNAYIDNLKSTRVKEWWSKMWFYPRLRELVTANMRAAHNERPLGKMGEGEKETVYWKSREAWQGVTVWNPSVNTEQGILGQFGKLSWDDVCQKGNKPWADVLFGDGKGPLVI</sequence>
<dbReference type="Proteomes" id="UP001175261">
    <property type="component" value="Unassembled WGS sequence"/>
</dbReference>
<gene>
    <name evidence="1" type="ORF">NLU13_3957</name>
</gene>
<proteinExistence type="predicted"/>
<comment type="caution">
    <text evidence="1">The sequence shown here is derived from an EMBL/GenBank/DDBJ whole genome shotgun (WGS) entry which is preliminary data.</text>
</comment>
<dbReference type="PANTHER" id="PTHR36587">
    <property type="entry name" value="EXPRESSION SITE-ASSOCIATED GENE 3 (ESAG3)-LIKE PROTEIN"/>
    <property type="match status" value="1"/>
</dbReference>
<protein>
    <submittedName>
        <fullName evidence="1">Uncharacterized protein</fullName>
    </submittedName>
</protein>
<dbReference type="AlphaFoldDB" id="A0AA39GI01"/>
<name>A0AA39GI01_SARSR</name>
<keyword evidence="2" id="KW-1185">Reference proteome</keyword>
<reference evidence="1" key="1">
    <citation type="submission" date="2022-10" db="EMBL/GenBank/DDBJ databases">
        <title>Determination and structural analysis of whole genome sequence of Sarocladium strictum F4-1.</title>
        <authorList>
            <person name="Hu L."/>
            <person name="Jiang Y."/>
        </authorList>
    </citation>
    <scope>NUCLEOTIDE SEQUENCE</scope>
    <source>
        <strain evidence="1">F4-1</strain>
    </source>
</reference>
<accession>A0AA39GI01</accession>